<dbReference type="RefSeq" id="WP_112744993.1">
    <property type="nucleotide sequence ID" value="NZ_QMFY01000001.1"/>
</dbReference>
<dbReference type="PANTHER" id="PTHR23248">
    <property type="entry name" value="PHOSPHOLIPID SCRAMBLASE-RELATED"/>
    <property type="match status" value="1"/>
</dbReference>
<protein>
    <submittedName>
        <fullName evidence="1">RNAase</fullName>
    </submittedName>
</protein>
<proteinExistence type="predicted"/>
<keyword evidence="2" id="KW-1185">Reference proteome</keyword>
<dbReference type="OrthoDB" id="652307at2"/>
<dbReference type="InterPro" id="IPR005552">
    <property type="entry name" value="Scramblase"/>
</dbReference>
<dbReference type="Gene3D" id="2.40.160.200">
    <property type="entry name" value="LURP1-related"/>
    <property type="match status" value="1"/>
</dbReference>
<dbReference type="InterPro" id="IPR025659">
    <property type="entry name" value="Tubby-like_C"/>
</dbReference>
<dbReference type="AlphaFoldDB" id="A0A364YA67"/>
<dbReference type="PANTHER" id="PTHR23248:SF9">
    <property type="entry name" value="PHOSPHOLIPID SCRAMBLASE"/>
    <property type="match status" value="1"/>
</dbReference>
<accession>A0A364YA67</accession>
<dbReference type="Pfam" id="PF03803">
    <property type="entry name" value="Scramblase"/>
    <property type="match status" value="1"/>
</dbReference>
<dbReference type="SUPFAM" id="SSF54518">
    <property type="entry name" value="Tubby C-terminal domain-like"/>
    <property type="match status" value="1"/>
</dbReference>
<dbReference type="GO" id="GO:0005886">
    <property type="term" value="C:plasma membrane"/>
    <property type="evidence" value="ECO:0007669"/>
    <property type="project" value="TreeGrafter"/>
</dbReference>
<dbReference type="EMBL" id="QMFY01000001">
    <property type="protein sequence ID" value="RAW02778.1"/>
    <property type="molecule type" value="Genomic_DNA"/>
</dbReference>
<evidence type="ECO:0000313" key="1">
    <source>
        <dbReference type="EMBL" id="RAW02778.1"/>
    </source>
</evidence>
<organism evidence="1 2">
    <name type="scientific">Pseudochryseolinea flava</name>
    <dbReference type="NCBI Taxonomy" id="2059302"/>
    <lineage>
        <taxon>Bacteria</taxon>
        <taxon>Pseudomonadati</taxon>
        <taxon>Bacteroidota</taxon>
        <taxon>Cytophagia</taxon>
        <taxon>Cytophagales</taxon>
        <taxon>Fulvivirgaceae</taxon>
        <taxon>Pseudochryseolinea</taxon>
    </lineage>
</organism>
<dbReference type="InterPro" id="IPR038595">
    <property type="entry name" value="LOR_sf"/>
</dbReference>
<dbReference type="GO" id="GO:0017128">
    <property type="term" value="F:phospholipid scramblase activity"/>
    <property type="evidence" value="ECO:0007669"/>
    <property type="project" value="InterPro"/>
</dbReference>
<comment type="caution">
    <text evidence="1">The sequence shown here is derived from an EMBL/GenBank/DDBJ whole genome shotgun (WGS) entry which is preliminary data.</text>
</comment>
<gene>
    <name evidence="1" type="ORF">DQQ10_01325</name>
</gene>
<dbReference type="Proteomes" id="UP000251889">
    <property type="component" value="Unassembled WGS sequence"/>
</dbReference>
<name>A0A364YA67_9BACT</name>
<evidence type="ECO:0000313" key="2">
    <source>
        <dbReference type="Proteomes" id="UP000251889"/>
    </source>
</evidence>
<reference evidence="1 2" key="1">
    <citation type="submission" date="2018-06" db="EMBL/GenBank/DDBJ databases">
        <title>Chryseolinea flavus sp. nov., a member of the phylum Bacteroidetes isolated from soil.</title>
        <authorList>
            <person name="Li Y."/>
            <person name="Wang J."/>
        </authorList>
    </citation>
    <scope>NUCLEOTIDE SEQUENCE [LARGE SCALE GENOMIC DNA]</scope>
    <source>
        <strain evidence="1 2">SDU1-6</strain>
    </source>
</reference>
<sequence>MNPILQKNIFFVKEHVGLFKASSNFDIYDPTSQQMIMTCREENLGFFTKLFRFTDYKRMTPFDITIKTAEGAKVIAVRRGVSLFLSTVEVLDENDMVIGKFKQKFFSIGGKFEVLDAQERSLCMLKGHWASWDFKFVSSDNREFASVSKKWSGFGKEFFTSADNYVLQISPDVPENSPLRQLILAAVMCIDFVLKE</sequence>